<feature type="region of interest" description="Disordered" evidence="1">
    <location>
        <begin position="1"/>
        <end position="201"/>
    </location>
</feature>
<feature type="compositionally biased region" description="Polar residues" evidence="1">
    <location>
        <begin position="76"/>
        <end position="116"/>
    </location>
</feature>
<feature type="compositionally biased region" description="Polar residues" evidence="1">
    <location>
        <begin position="330"/>
        <end position="339"/>
    </location>
</feature>
<name>A0AAV2TB46_CALDB</name>
<proteinExistence type="predicted"/>
<feature type="compositionally biased region" description="Polar residues" evidence="1">
    <location>
        <begin position="137"/>
        <end position="153"/>
    </location>
</feature>
<feature type="compositionally biased region" description="Polar residues" evidence="1">
    <location>
        <begin position="1046"/>
        <end position="1061"/>
    </location>
</feature>
<feature type="region of interest" description="Disordered" evidence="1">
    <location>
        <begin position="1402"/>
        <end position="1425"/>
    </location>
</feature>
<feature type="compositionally biased region" description="Low complexity" evidence="1">
    <location>
        <begin position="1262"/>
        <end position="1281"/>
    </location>
</feature>
<evidence type="ECO:0000256" key="1">
    <source>
        <dbReference type="SAM" id="MobiDB-lite"/>
    </source>
</evidence>
<feature type="compositionally biased region" description="Basic and acidic residues" evidence="1">
    <location>
        <begin position="410"/>
        <end position="419"/>
    </location>
</feature>
<feature type="region of interest" description="Disordered" evidence="1">
    <location>
        <begin position="396"/>
        <end position="453"/>
    </location>
</feature>
<dbReference type="EMBL" id="CAXLJL010000168">
    <property type="protein sequence ID" value="CAL5133990.1"/>
    <property type="molecule type" value="Genomic_DNA"/>
</dbReference>
<organism evidence="2 3">
    <name type="scientific">Calicophoron daubneyi</name>
    <name type="common">Rumen fluke</name>
    <name type="synonym">Paramphistomum daubneyi</name>
    <dbReference type="NCBI Taxonomy" id="300641"/>
    <lineage>
        <taxon>Eukaryota</taxon>
        <taxon>Metazoa</taxon>
        <taxon>Spiralia</taxon>
        <taxon>Lophotrochozoa</taxon>
        <taxon>Platyhelminthes</taxon>
        <taxon>Trematoda</taxon>
        <taxon>Digenea</taxon>
        <taxon>Plagiorchiida</taxon>
        <taxon>Pronocephalata</taxon>
        <taxon>Paramphistomoidea</taxon>
        <taxon>Paramphistomidae</taxon>
        <taxon>Calicophoron</taxon>
    </lineage>
</organism>
<reference evidence="2" key="1">
    <citation type="submission" date="2024-06" db="EMBL/GenBank/DDBJ databases">
        <authorList>
            <person name="Liu X."/>
            <person name="Lenzi L."/>
            <person name="Haldenby T S."/>
            <person name="Uol C."/>
        </authorList>
    </citation>
    <scope>NUCLEOTIDE SEQUENCE</scope>
</reference>
<feature type="compositionally biased region" description="Polar residues" evidence="1">
    <location>
        <begin position="176"/>
        <end position="201"/>
    </location>
</feature>
<feature type="region of interest" description="Disordered" evidence="1">
    <location>
        <begin position="1446"/>
        <end position="1509"/>
    </location>
</feature>
<gene>
    <name evidence="2" type="ORF">CDAUBV1_LOCUS7206</name>
</gene>
<feature type="compositionally biased region" description="Low complexity" evidence="1">
    <location>
        <begin position="1305"/>
        <end position="1319"/>
    </location>
</feature>
<feature type="compositionally biased region" description="Basic and acidic residues" evidence="1">
    <location>
        <begin position="1249"/>
        <end position="1258"/>
    </location>
</feature>
<feature type="region of interest" description="Disordered" evidence="1">
    <location>
        <begin position="1244"/>
        <end position="1389"/>
    </location>
</feature>
<protein>
    <submittedName>
        <fullName evidence="2">Uncharacterized protein</fullName>
    </submittedName>
</protein>
<sequence length="1638" mass="181986">MYHEQPVCGPEKILNSSRNKQSPRIGKSNAGKPHPICYASQTNKDSNENQTHISTNQPVKKADVIKGQFSSERKINLTNKQKQGSVTQKSKMRPTQNCAESTLNPSRDSLNRQSQNAEKRKRVQNPRHREKRKRQNESNSLRKLTAPQPSDIQANKEVPKPSVTISPKELNHSKKVLTSSQTLGKTNNSNSSTLGFYTTSEQPPKLQSQLTLPSSFVHVQRYISQGHTCVDNVNKRALSSAPTVGDNFEQPKRYVTELRLNLKKGRARRIVQNWKTAVFERDSLSDDDSSVAVDEEQSHVHAVLCRAACGSTSSDDDEEEEDGEELKSKSYVNSRTPVSQAPKEDETSGLIVPSNSRQDEKPQVVLDSTKGQAFHKSSESANMPADQFRERLGRLAGQDNSHSCSDYEEFERNGNEVHNDPQSSSTSNSQEHNAQDPTNGSLTCQGDKVPETDWIPPETCEINKLIDEIPLPNFQSILNSTRKDLAYDDVSVTSAATCLRSPLAEEHSIQTAAGQFSSSTVVLPSGGKISRGTQSEQVEKVKVLRDMEIQTGPIESQGDVVPNHGESTQKTPKQQTCVCQTNRPFHASRLPIPTSRNRNVPFETCLRNTCPVIRPSHSEDPLFFDAESQTSASPSSFVVLTKENMSPIGAYGNIEATKTDHVDSQAGDHIIQGSEWSLGPYHGYPDLCYYRNNASERTGGRTIYRVVRETVSNRRAPPAPNTARPNSNTIPVRKQDLGSTVVDSLNNTQKYLSREKGDVLESGPRSKIESRTPLAMPQPSLVQDNQKVSLVPTAKTAYAKSQSKLLDGDKGEANKNLNSTTMFLPQEDVVLVDETCTPCSHSTAIGCCAQVVYSTPLASPLLTNRKQATQCECQENSIDEGELDGVETTGTLTKYYTYTQPNPGTPTILVCDSLKNTYPTTDQDQQIQVTSLQPKTEQPSFDTTYGEACTCCYSKPCQSSYHRSHSFFDESSSSCSCSTDSASSRTTSTSYLNTITRVHVRRSENRPMTEDSKPFESPMQHGQEINPKLRRSNSPGSQMKDIRPEFTNTSHFPSRMQITDQSDSRAEKQSVTRESTAGKFTYQSNRRSPHRPSAPRAYSKSPQKPVVPSAKAAPPLPLSRNINKAPMRMEPRIERLISENKLQKNPHWIEGNRRIQNTERLKLLQQARPKIEPQPLQRQIPEQKQAPLIQNQQQSQQPYVKGSERNKVTSTNIDALINMVSQKDKRSILQRWLMEQVAYSAKRNQMEVQQKRKQEHPTSENTATHVVSTTGTTKESETTCSCTKCKDSSNRGREGQMFSGDTNRTTSPSATSSSATTPTCKSMRRRPTSSSSTVKGSCESKTTSSLSSSGRDQKIVGTRKGSHAGHETLSRTVDNTHTTDRQTRSTSTCSTCRNIAQKLHQEVDSSVGRKRNSLSVDRRSMDSQRMSNAANALGFVMNRKNNKSARNLGTFSSQQNPPRNPLYDDGDCPRRSDLSKSQPNRTGVAFNAVSATRGKGDHIPQKMNNKSITPSYCTRLRGKSEVRTEKINELSKFGSKMIPPNNFEVERVFELSQYDDLVKSHLSVADRRIKAVATKNGCNIKIVGPISTSEPQMPGSASRCRISFHCHISGPSEDRIGKCVNFLKETFPNSFLRTSWRA</sequence>
<feature type="compositionally biased region" description="Basic and acidic residues" evidence="1">
    <location>
        <begin position="1062"/>
        <end position="1071"/>
    </location>
</feature>
<feature type="compositionally biased region" description="Polar residues" evidence="1">
    <location>
        <begin position="420"/>
        <end position="444"/>
    </location>
</feature>
<feature type="compositionally biased region" description="Basic and acidic residues" evidence="1">
    <location>
        <begin position="1001"/>
        <end position="1014"/>
    </location>
</feature>
<evidence type="ECO:0000313" key="3">
    <source>
        <dbReference type="Proteomes" id="UP001497525"/>
    </source>
</evidence>
<feature type="compositionally biased region" description="Low complexity" evidence="1">
    <location>
        <begin position="969"/>
        <end position="990"/>
    </location>
</feature>
<dbReference type="Proteomes" id="UP001497525">
    <property type="component" value="Unassembled WGS sequence"/>
</dbReference>
<feature type="compositionally biased region" description="Acidic residues" evidence="1">
    <location>
        <begin position="314"/>
        <end position="324"/>
    </location>
</feature>
<accession>A0AAV2TB46</accession>
<feature type="region of interest" description="Disordered" evidence="1">
    <location>
        <begin position="968"/>
        <end position="1122"/>
    </location>
</feature>
<feature type="compositionally biased region" description="Basic residues" evidence="1">
    <location>
        <begin position="119"/>
        <end position="134"/>
    </location>
</feature>
<feature type="compositionally biased region" description="Polar residues" evidence="1">
    <location>
        <begin position="1446"/>
        <end position="1457"/>
    </location>
</feature>
<feature type="compositionally biased region" description="Polar residues" evidence="1">
    <location>
        <begin position="565"/>
        <end position="576"/>
    </location>
</feature>
<feature type="compositionally biased region" description="Polar residues" evidence="1">
    <location>
        <begin position="39"/>
        <end position="58"/>
    </location>
</feature>
<feature type="region of interest" description="Disordered" evidence="1">
    <location>
        <begin position="554"/>
        <end position="576"/>
    </location>
</feature>
<comment type="caution">
    <text evidence="2">The sequence shown here is derived from an EMBL/GenBank/DDBJ whole genome shotgun (WGS) entry which is preliminary data.</text>
</comment>
<evidence type="ECO:0000313" key="2">
    <source>
        <dbReference type="EMBL" id="CAL5133990.1"/>
    </source>
</evidence>
<feature type="region of interest" description="Disordered" evidence="1">
    <location>
        <begin position="1181"/>
        <end position="1204"/>
    </location>
</feature>
<feature type="compositionally biased region" description="Low complexity" evidence="1">
    <location>
        <begin position="1328"/>
        <end position="1349"/>
    </location>
</feature>
<feature type="compositionally biased region" description="Low complexity" evidence="1">
    <location>
        <begin position="1094"/>
        <end position="1113"/>
    </location>
</feature>
<feature type="region of interest" description="Disordered" evidence="1">
    <location>
        <begin position="310"/>
        <end position="363"/>
    </location>
</feature>
<feature type="compositionally biased region" description="Basic and acidic residues" evidence="1">
    <location>
        <begin position="1284"/>
        <end position="1294"/>
    </location>
</feature>